<keyword evidence="2" id="KW-0285">Flavoprotein</keyword>
<proteinExistence type="inferred from homology"/>
<dbReference type="Proteomes" id="UP000319809">
    <property type="component" value="Chromosome"/>
</dbReference>
<dbReference type="InterPro" id="IPR052397">
    <property type="entry name" value="NADPH-QR_MdaB"/>
</dbReference>
<keyword evidence="3" id="KW-0274">FAD</keyword>
<dbReference type="SUPFAM" id="SSF52218">
    <property type="entry name" value="Flavoproteins"/>
    <property type="match status" value="1"/>
</dbReference>
<keyword evidence="7" id="KW-1185">Reference proteome</keyword>
<evidence type="ECO:0000256" key="3">
    <source>
        <dbReference type="ARBA" id="ARBA00022827"/>
    </source>
</evidence>
<dbReference type="AlphaFoldDB" id="A0A4Y5YE32"/>
<protein>
    <recommendedName>
        <fullName evidence="5">Flavodoxin-like fold domain-containing protein</fullName>
    </recommendedName>
</protein>
<comment type="similarity">
    <text evidence="4">Belongs to the oxidoreductase MdaB family.</text>
</comment>
<evidence type="ECO:0000313" key="7">
    <source>
        <dbReference type="Proteomes" id="UP000319809"/>
    </source>
</evidence>
<evidence type="ECO:0000313" key="6">
    <source>
        <dbReference type="EMBL" id="QDE30955.1"/>
    </source>
</evidence>
<gene>
    <name evidence="6" type="ORF">FH971_08235</name>
</gene>
<evidence type="ECO:0000259" key="5">
    <source>
        <dbReference type="Pfam" id="PF02525"/>
    </source>
</evidence>
<accession>A0A4Y5YE32</accession>
<dbReference type="InterPro" id="IPR003680">
    <property type="entry name" value="Flavodoxin_fold"/>
</dbReference>
<dbReference type="PANTHER" id="PTHR46305:SF3">
    <property type="entry name" value="NADPH:QUINONE OXIDOREDUCTASE MDAB"/>
    <property type="match status" value="1"/>
</dbReference>
<reference evidence="6 7" key="1">
    <citation type="submission" date="2019-06" db="EMBL/GenBank/DDBJ databases">
        <title>The genome of Shewanella sp. SM1901.</title>
        <authorList>
            <person name="Cha Q."/>
        </authorList>
    </citation>
    <scope>NUCLEOTIDE SEQUENCE [LARGE SCALE GENOMIC DNA]</scope>
    <source>
        <strain evidence="6 7">SM1901</strain>
    </source>
</reference>
<comment type="cofactor">
    <cofactor evidence="1">
        <name>FAD</name>
        <dbReference type="ChEBI" id="CHEBI:57692"/>
    </cofactor>
</comment>
<name>A0A4Y5YE32_9GAMM</name>
<dbReference type="EMBL" id="CP041036">
    <property type="protein sequence ID" value="QDE30955.1"/>
    <property type="molecule type" value="Genomic_DNA"/>
</dbReference>
<dbReference type="Gene3D" id="3.40.50.360">
    <property type="match status" value="1"/>
</dbReference>
<evidence type="ECO:0000256" key="4">
    <source>
        <dbReference type="ARBA" id="ARBA00037981"/>
    </source>
</evidence>
<dbReference type="RefSeq" id="WP_140233979.1">
    <property type="nucleotide sequence ID" value="NZ_CP041036.1"/>
</dbReference>
<feature type="domain" description="Flavodoxin-like fold" evidence="5">
    <location>
        <begin position="1"/>
        <end position="117"/>
    </location>
</feature>
<dbReference type="KEGG" id="spol:FH971_08235"/>
<dbReference type="InterPro" id="IPR029039">
    <property type="entry name" value="Flavoprotein-like_sf"/>
</dbReference>
<dbReference type="PANTHER" id="PTHR46305">
    <property type="match status" value="1"/>
</dbReference>
<organism evidence="6 7">
    <name type="scientific">Shewanella polaris</name>
    <dbReference type="NCBI Taxonomy" id="2588449"/>
    <lineage>
        <taxon>Bacteria</taxon>
        <taxon>Pseudomonadati</taxon>
        <taxon>Pseudomonadota</taxon>
        <taxon>Gammaproteobacteria</taxon>
        <taxon>Alteromonadales</taxon>
        <taxon>Shewanellaceae</taxon>
        <taxon>Shewanella</taxon>
    </lineage>
</organism>
<evidence type="ECO:0000256" key="2">
    <source>
        <dbReference type="ARBA" id="ARBA00022630"/>
    </source>
</evidence>
<dbReference type="Pfam" id="PF02525">
    <property type="entry name" value="Flavodoxin_2"/>
    <property type="match status" value="1"/>
</dbReference>
<evidence type="ECO:0000256" key="1">
    <source>
        <dbReference type="ARBA" id="ARBA00001974"/>
    </source>
</evidence>
<sequence>MGAPWIVKKYIDEVFTIGHGRLYQSDGRTRKNAEHKYGSDGLIQGKQYMLSVTWNAPAEAFTDPNQFFEGVGVDGVYLAMHKAHQFLGMSQLETFMSNDVIKNPDIESDTSRYKAHLTRLFAS</sequence>